<dbReference type="Proteomes" id="UP000799291">
    <property type="component" value="Unassembled WGS sequence"/>
</dbReference>
<feature type="compositionally biased region" description="Low complexity" evidence="1">
    <location>
        <begin position="63"/>
        <end position="83"/>
    </location>
</feature>
<sequence>MDGPPPPLGYPWYPNVSDNPLMDRGAAPHSLNHIPGYVHPPPGPPPEAGPPPPPLPPPPLPAPAQQQQQQQQQQQVHVEQQPAMQQNVHVQHNIGPMDAHIGLAPPPPMMGMGMGIGMGVGMGPGFGMGLGMGMPFSPIFGGVHSAGPLGMPRDPWNTPGLMGNPSSRYGSTVPGMPGLGFAAAEMPPPPPGIAGGVIPPFAPGVPLWAAGGGGGPPIGGGLGMVGMGGMGMGMMGGFGGLWNPVDRSAPALLTEATALPQPPQDDITQIPGGIPPGATHIESGEHTVVHVLKGPIYPWLNHGMPMEVEILHMSSVTGMNRFIDILNNNESGEGMAVSECHEMVNGVWEKGQTFVWGDAMSRVLTIKDAGWDNKRNRTGGQSLHVYLHRV</sequence>
<accession>A0A6G1JBR4</accession>
<evidence type="ECO:0000256" key="1">
    <source>
        <dbReference type="SAM" id="MobiDB-lite"/>
    </source>
</evidence>
<dbReference type="EMBL" id="MU005574">
    <property type="protein sequence ID" value="KAF2687972.1"/>
    <property type="molecule type" value="Genomic_DNA"/>
</dbReference>
<dbReference type="AlphaFoldDB" id="A0A6G1JBR4"/>
<reference evidence="2" key="1">
    <citation type="journal article" date="2020" name="Stud. Mycol.">
        <title>101 Dothideomycetes genomes: a test case for predicting lifestyles and emergence of pathogens.</title>
        <authorList>
            <person name="Haridas S."/>
            <person name="Albert R."/>
            <person name="Binder M."/>
            <person name="Bloem J."/>
            <person name="Labutti K."/>
            <person name="Salamov A."/>
            <person name="Andreopoulos B."/>
            <person name="Baker S."/>
            <person name="Barry K."/>
            <person name="Bills G."/>
            <person name="Bluhm B."/>
            <person name="Cannon C."/>
            <person name="Castanera R."/>
            <person name="Culley D."/>
            <person name="Daum C."/>
            <person name="Ezra D."/>
            <person name="Gonzalez J."/>
            <person name="Henrissat B."/>
            <person name="Kuo A."/>
            <person name="Liang C."/>
            <person name="Lipzen A."/>
            <person name="Lutzoni F."/>
            <person name="Magnuson J."/>
            <person name="Mondo S."/>
            <person name="Nolan M."/>
            <person name="Ohm R."/>
            <person name="Pangilinan J."/>
            <person name="Park H.-J."/>
            <person name="Ramirez L."/>
            <person name="Alfaro M."/>
            <person name="Sun H."/>
            <person name="Tritt A."/>
            <person name="Yoshinaga Y."/>
            <person name="Zwiers L.-H."/>
            <person name="Turgeon B."/>
            <person name="Goodwin S."/>
            <person name="Spatafora J."/>
            <person name="Crous P."/>
            <person name="Grigoriev I."/>
        </authorList>
    </citation>
    <scope>NUCLEOTIDE SEQUENCE</scope>
    <source>
        <strain evidence="2">CBS 122367</strain>
    </source>
</reference>
<dbReference type="OrthoDB" id="10057496at2759"/>
<keyword evidence="3" id="KW-1185">Reference proteome</keyword>
<gene>
    <name evidence="2" type="ORF">K458DRAFT_428770</name>
</gene>
<evidence type="ECO:0000313" key="2">
    <source>
        <dbReference type="EMBL" id="KAF2687972.1"/>
    </source>
</evidence>
<feature type="compositionally biased region" description="Pro residues" evidence="1">
    <location>
        <begin position="38"/>
        <end position="62"/>
    </location>
</feature>
<name>A0A6G1JBR4_9PLEO</name>
<proteinExistence type="predicted"/>
<feature type="region of interest" description="Disordered" evidence="1">
    <location>
        <begin position="16"/>
        <end position="83"/>
    </location>
</feature>
<protein>
    <submittedName>
        <fullName evidence="2">Uncharacterized protein</fullName>
    </submittedName>
</protein>
<evidence type="ECO:0000313" key="3">
    <source>
        <dbReference type="Proteomes" id="UP000799291"/>
    </source>
</evidence>
<organism evidence="2 3">
    <name type="scientific">Lentithecium fluviatile CBS 122367</name>
    <dbReference type="NCBI Taxonomy" id="1168545"/>
    <lineage>
        <taxon>Eukaryota</taxon>
        <taxon>Fungi</taxon>
        <taxon>Dikarya</taxon>
        <taxon>Ascomycota</taxon>
        <taxon>Pezizomycotina</taxon>
        <taxon>Dothideomycetes</taxon>
        <taxon>Pleosporomycetidae</taxon>
        <taxon>Pleosporales</taxon>
        <taxon>Massarineae</taxon>
        <taxon>Lentitheciaceae</taxon>
        <taxon>Lentithecium</taxon>
    </lineage>
</organism>